<feature type="domain" description="Adenylosuccinate lyase C-terminal" evidence="2">
    <location>
        <begin position="400"/>
        <end position="485"/>
    </location>
</feature>
<dbReference type="Gene3D" id="1.10.275.10">
    <property type="entry name" value="Fumarase/aspartase (N-terminal domain)"/>
    <property type="match status" value="1"/>
</dbReference>
<sequence length="492" mass="56862">MTQMIHRYWSKEMRFLWETNSRKFYYWLLVELAVLEARENLEEIPKGVHARVREIFESIIDSMPNPMFQEFWDQVTSAIEKRDRTIHHDLNAFIEIMRAMIILSNNDFRAMIYEVDDEKFDKMLENALAHVTDNSDASYFHDGMTSYDTEEPALALLFQDSCSFINNGIAKLEMALKSRAVKHRGQLMVGRTHGQHAQPITFGIKCLNWLDMVQRSQMAIWESARKYEVMKLSGAVGVYGTLGPEVEECLSKRLRLNPVIATQIIPIDYRARIVSEMAIFSSVIEKIANDLWLMSQTEVGEIREPFGKKQKGSSAMPHKKNPISLEKLRGLSSIVRGFSIAMNELIATSHERDISHSSAERIIHQTVFAVIDHQISVLTYVINEMTVFPEKMLENIEMTYSTISSQKLEMLLKEKGIGAEEAYRTVQEACFEAVNKKIHLKDIIRNNSPVFELVETGVLTYEEIVALFDWREWIQNEDFIYQRAGINKDVVE</sequence>
<dbReference type="GO" id="GO:0005829">
    <property type="term" value="C:cytosol"/>
    <property type="evidence" value="ECO:0007669"/>
    <property type="project" value="TreeGrafter"/>
</dbReference>
<dbReference type="Pfam" id="PF10397">
    <property type="entry name" value="ADSL_C"/>
    <property type="match status" value="1"/>
</dbReference>
<dbReference type="PRINTS" id="PR00149">
    <property type="entry name" value="FUMRATELYASE"/>
</dbReference>
<dbReference type="InterPro" id="IPR022761">
    <property type="entry name" value="Fumarate_lyase_N"/>
</dbReference>
<proteinExistence type="predicted"/>
<dbReference type="GO" id="GO:0004018">
    <property type="term" value="F:N6-(1,2-dicarboxyethyl)AMP AMP-lyase (fumarate-forming) activity"/>
    <property type="evidence" value="ECO:0007669"/>
    <property type="project" value="TreeGrafter"/>
</dbReference>
<dbReference type="SMART" id="SM00998">
    <property type="entry name" value="ADSL_C"/>
    <property type="match status" value="1"/>
</dbReference>
<protein>
    <recommendedName>
        <fullName evidence="2">Adenylosuccinate lyase C-terminal domain-containing protein</fullName>
    </recommendedName>
</protein>
<evidence type="ECO:0000313" key="3">
    <source>
        <dbReference type="EMBL" id="HGT71233.1"/>
    </source>
</evidence>
<accession>A0A7C4M375</accession>
<evidence type="ECO:0000259" key="2">
    <source>
        <dbReference type="SMART" id="SM00998"/>
    </source>
</evidence>
<evidence type="ECO:0000256" key="1">
    <source>
        <dbReference type="ARBA" id="ARBA00023239"/>
    </source>
</evidence>
<dbReference type="Gene3D" id="1.10.40.30">
    <property type="entry name" value="Fumarase/aspartase (C-terminal domain)"/>
    <property type="match status" value="1"/>
</dbReference>
<dbReference type="AlphaFoldDB" id="A0A7C4M375"/>
<dbReference type="EMBL" id="DSYQ01000014">
    <property type="protein sequence ID" value="HGT71233.1"/>
    <property type="molecule type" value="Genomic_DNA"/>
</dbReference>
<keyword evidence="1" id="KW-0456">Lyase</keyword>
<dbReference type="GO" id="GO:0044208">
    <property type="term" value="P:'de novo' AMP biosynthetic process"/>
    <property type="evidence" value="ECO:0007669"/>
    <property type="project" value="TreeGrafter"/>
</dbReference>
<dbReference type="InterPro" id="IPR019468">
    <property type="entry name" value="AdenyloSucc_lyase_C"/>
</dbReference>
<dbReference type="GO" id="GO:0070626">
    <property type="term" value="F:(S)-2-(5-amino-1-(5-phospho-D-ribosyl)imidazole-4-carboxamido) succinate lyase (fumarate-forming) activity"/>
    <property type="evidence" value="ECO:0007669"/>
    <property type="project" value="TreeGrafter"/>
</dbReference>
<organism evidence="3">
    <name type="scientific">candidate division CPR3 bacterium</name>
    <dbReference type="NCBI Taxonomy" id="2268181"/>
    <lineage>
        <taxon>Bacteria</taxon>
        <taxon>Bacteria division CPR3</taxon>
    </lineage>
</organism>
<dbReference type="PROSITE" id="PS00163">
    <property type="entry name" value="FUMARATE_LYASES"/>
    <property type="match status" value="1"/>
</dbReference>
<comment type="caution">
    <text evidence="3">The sequence shown here is derived from an EMBL/GenBank/DDBJ whole genome shotgun (WGS) entry which is preliminary data.</text>
</comment>
<gene>
    <name evidence="3" type="ORF">ENT43_03170</name>
</gene>
<dbReference type="PRINTS" id="PR00145">
    <property type="entry name" value="ARGSUCLYASE"/>
</dbReference>
<name>A0A7C4M375_UNCC3</name>
<dbReference type="PANTHER" id="PTHR43172:SF1">
    <property type="entry name" value="ADENYLOSUCCINATE LYASE"/>
    <property type="match status" value="1"/>
</dbReference>
<dbReference type="InterPro" id="IPR008948">
    <property type="entry name" value="L-Aspartase-like"/>
</dbReference>
<dbReference type="Gene3D" id="1.20.200.10">
    <property type="entry name" value="Fumarase/aspartase (Central domain)"/>
    <property type="match status" value="1"/>
</dbReference>
<dbReference type="InterPro" id="IPR000362">
    <property type="entry name" value="Fumarate_lyase_fam"/>
</dbReference>
<reference evidence="3" key="1">
    <citation type="journal article" date="2020" name="mSystems">
        <title>Genome- and Community-Level Interaction Insights into Carbon Utilization and Element Cycling Functions of Hydrothermarchaeota in Hydrothermal Sediment.</title>
        <authorList>
            <person name="Zhou Z."/>
            <person name="Liu Y."/>
            <person name="Xu W."/>
            <person name="Pan J."/>
            <person name="Luo Z.H."/>
            <person name="Li M."/>
        </authorList>
    </citation>
    <scope>NUCLEOTIDE SEQUENCE [LARGE SCALE GENOMIC DNA]</scope>
    <source>
        <strain evidence="3">SpSt-579</strain>
    </source>
</reference>
<dbReference type="Pfam" id="PF00206">
    <property type="entry name" value="Lyase_1"/>
    <property type="match status" value="1"/>
</dbReference>
<dbReference type="InterPro" id="IPR020557">
    <property type="entry name" value="Fumarate_lyase_CS"/>
</dbReference>
<dbReference type="SUPFAM" id="SSF48557">
    <property type="entry name" value="L-aspartase-like"/>
    <property type="match status" value="1"/>
</dbReference>
<dbReference type="InterPro" id="IPR024083">
    <property type="entry name" value="Fumarase/histidase_N"/>
</dbReference>
<dbReference type="PANTHER" id="PTHR43172">
    <property type="entry name" value="ADENYLOSUCCINATE LYASE"/>
    <property type="match status" value="1"/>
</dbReference>